<gene>
    <name evidence="1" type="ORF">QCO44_12240</name>
</gene>
<dbReference type="EMBL" id="JARVLH010000019">
    <property type="protein sequence ID" value="MEX5286373.1"/>
    <property type="molecule type" value="Genomic_DNA"/>
</dbReference>
<name>A0ABV3X8E4_9FIRM</name>
<dbReference type="Proteomes" id="UP001559623">
    <property type="component" value="Unassembled WGS sequence"/>
</dbReference>
<comment type="caution">
    <text evidence="1">The sequence shown here is derived from an EMBL/GenBank/DDBJ whole genome shotgun (WGS) entry which is preliminary data.</text>
</comment>
<sequence>MLLPDQIAPRGLTKTDAAAYCGCSEDAFDTWVKKGIVPGAIPGTQRWDRKAIDWYLDRASGLPSHTTASAADDALAAWQASRRRAVSVTR</sequence>
<organism evidence="1 2">
    <name type="scientific">Selenomonas sputigena</name>
    <dbReference type="NCBI Taxonomy" id="69823"/>
    <lineage>
        <taxon>Bacteria</taxon>
        <taxon>Bacillati</taxon>
        <taxon>Bacillota</taxon>
        <taxon>Negativicutes</taxon>
        <taxon>Selenomonadales</taxon>
        <taxon>Selenomonadaceae</taxon>
        <taxon>Selenomonas</taxon>
    </lineage>
</organism>
<evidence type="ECO:0008006" key="3">
    <source>
        <dbReference type="Google" id="ProtNLM"/>
    </source>
</evidence>
<reference evidence="1 2" key="1">
    <citation type="submission" date="2023-04" db="EMBL/GenBank/DDBJ databases">
        <title>Genome Sequence of Selenomonas sputigena ATCC 33150.</title>
        <authorList>
            <person name="Miller D.P."/>
            <person name="Anvari S."/>
            <person name="Polson S.W."/>
            <person name="Macdonald M."/>
            <person name="Mcdowell J.V."/>
        </authorList>
    </citation>
    <scope>NUCLEOTIDE SEQUENCE [LARGE SCALE GENOMIC DNA]</scope>
    <source>
        <strain evidence="1 2">ATCC 33150</strain>
    </source>
</reference>
<accession>A0ABV3X8E4</accession>
<dbReference type="RefSeq" id="WP_368848089.1">
    <property type="nucleotide sequence ID" value="NZ_JARVLH010000019.1"/>
</dbReference>
<protein>
    <recommendedName>
        <fullName evidence="3">Helix-turn-helix domain-containing protein</fullName>
    </recommendedName>
</protein>
<evidence type="ECO:0000313" key="1">
    <source>
        <dbReference type="EMBL" id="MEX5286373.1"/>
    </source>
</evidence>
<evidence type="ECO:0000313" key="2">
    <source>
        <dbReference type="Proteomes" id="UP001559623"/>
    </source>
</evidence>
<keyword evidence="2" id="KW-1185">Reference proteome</keyword>
<proteinExistence type="predicted"/>